<dbReference type="OMA" id="RRFMLTH"/>
<dbReference type="AlphaFoldDB" id="J3LLJ0"/>
<sequence>MVKSGDVTTVGEHTCRRRRLPASPHGLLLLAATSSSVSGILPKTKPPASVPARPRWFRRLTLARAAVGRDPETEPSAPPEEAERRSLAVTTGELLLGLAALLLPAGRGGAAAVDEVEARDGVVWEQRPEDVEAERRRRELTSPGFSFSTAGLLFPYHLGDAQCLNAQ</sequence>
<organism evidence="2">
    <name type="scientific">Oryza brachyantha</name>
    <name type="common">malo sina</name>
    <dbReference type="NCBI Taxonomy" id="4533"/>
    <lineage>
        <taxon>Eukaryota</taxon>
        <taxon>Viridiplantae</taxon>
        <taxon>Streptophyta</taxon>
        <taxon>Embryophyta</taxon>
        <taxon>Tracheophyta</taxon>
        <taxon>Spermatophyta</taxon>
        <taxon>Magnoliopsida</taxon>
        <taxon>Liliopsida</taxon>
        <taxon>Poales</taxon>
        <taxon>Poaceae</taxon>
        <taxon>BOP clade</taxon>
        <taxon>Oryzoideae</taxon>
        <taxon>Oryzeae</taxon>
        <taxon>Oryzinae</taxon>
        <taxon>Oryza</taxon>
    </lineage>
</organism>
<dbReference type="STRING" id="4533.J3LLJ0"/>
<name>J3LLJ0_ORYBR</name>
<keyword evidence="3" id="KW-1185">Reference proteome</keyword>
<protein>
    <submittedName>
        <fullName evidence="2">Uncharacterized protein</fullName>
    </submittedName>
</protein>
<dbReference type="eggNOG" id="KOG3773">
    <property type="taxonomic scope" value="Eukaryota"/>
</dbReference>
<evidence type="ECO:0000313" key="2">
    <source>
        <dbReference type="EnsemblPlants" id="OB03G19160.1"/>
    </source>
</evidence>
<proteinExistence type="predicted"/>
<accession>J3LLJ0</accession>
<dbReference type="Gramene" id="OB03G19160.1">
    <property type="protein sequence ID" value="OB03G19160.1"/>
    <property type="gene ID" value="OB03G19160"/>
</dbReference>
<reference evidence="2" key="1">
    <citation type="journal article" date="2013" name="Nat. Commun.">
        <title>Whole-genome sequencing of Oryza brachyantha reveals mechanisms underlying Oryza genome evolution.</title>
        <authorList>
            <person name="Chen J."/>
            <person name="Huang Q."/>
            <person name="Gao D."/>
            <person name="Wang J."/>
            <person name="Lang Y."/>
            <person name="Liu T."/>
            <person name="Li B."/>
            <person name="Bai Z."/>
            <person name="Luis Goicoechea J."/>
            <person name="Liang C."/>
            <person name="Chen C."/>
            <person name="Zhang W."/>
            <person name="Sun S."/>
            <person name="Liao Y."/>
            <person name="Zhang X."/>
            <person name="Yang L."/>
            <person name="Song C."/>
            <person name="Wang M."/>
            <person name="Shi J."/>
            <person name="Liu G."/>
            <person name="Liu J."/>
            <person name="Zhou H."/>
            <person name="Zhou W."/>
            <person name="Yu Q."/>
            <person name="An N."/>
            <person name="Chen Y."/>
            <person name="Cai Q."/>
            <person name="Wang B."/>
            <person name="Liu B."/>
            <person name="Min J."/>
            <person name="Huang Y."/>
            <person name="Wu H."/>
            <person name="Li Z."/>
            <person name="Zhang Y."/>
            <person name="Yin Y."/>
            <person name="Song W."/>
            <person name="Jiang J."/>
            <person name="Jackson S.A."/>
            <person name="Wing R.A."/>
            <person name="Wang J."/>
            <person name="Chen M."/>
        </authorList>
    </citation>
    <scope>NUCLEOTIDE SEQUENCE [LARGE SCALE GENOMIC DNA]</scope>
    <source>
        <strain evidence="2">cv. IRGC 101232</strain>
    </source>
</reference>
<dbReference type="HOGENOM" id="CLU_1597022_0_0_1"/>
<evidence type="ECO:0000313" key="3">
    <source>
        <dbReference type="Proteomes" id="UP000006038"/>
    </source>
</evidence>
<feature type="region of interest" description="Disordered" evidence="1">
    <location>
        <begin position="66"/>
        <end position="86"/>
    </location>
</feature>
<evidence type="ECO:0000256" key="1">
    <source>
        <dbReference type="SAM" id="MobiDB-lite"/>
    </source>
</evidence>
<dbReference type="EnsemblPlants" id="OB03G19160.1">
    <property type="protein sequence ID" value="OB03G19160.1"/>
    <property type="gene ID" value="OB03G19160"/>
</dbReference>
<reference evidence="2" key="2">
    <citation type="submission" date="2013-04" db="UniProtKB">
        <authorList>
            <consortium name="EnsemblPlants"/>
        </authorList>
    </citation>
    <scope>IDENTIFICATION</scope>
</reference>
<dbReference type="Proteomes" id="UP000006038">
    <property type="component" value="Chromosome 3"/>
</dbReference>